<gene>
    <name evidence="1" type="ORF">C435_03483</name>
</gene>
<protein>
    <submittedName>
        <fullName evidence="1">Uncharacterized protein</fullName>
    </submittedName>
</protein>
<accession>M0KUQ0</accession>
<reference evidence="1 2" key="1">
    <citation type="journal article" date="2014" name="PLoS Genet.">
        <title>Phylogenetically driven sequencing of extremely halophilic archaea reveals strategies for static and dynamic osmo-response.</title>
        <authorList>
            <person name="Becker E.A."/>
            <person name="Seitzer P.M."/>
            <person name="Tritt A."/>
            <person name="Larsen D."/>
            <person name="Krusor M."/>
            <person name="Yao A.I."/>
            <person name="Wu D."/>
            <person name="Madern D."/>
            <person name="Eisen J.A."/>
            <person name="Darling A.E."/>
            <person name="Facciotti M.T."/>
        </authorList>
    </citation>
    <scope>NUCLEOTIDE SEQUENCE [LARGE SCALE GENOMIC DNA]</scope>
    <source>
        <strain evidence="1 2">ATCC 33799</strain>
    </source>
</reference>
<sequence length="176" mass="19737">MSLNLISYALRLPVSTTAVLDSIGLYETGTLDEDLFPEITGYHWEVFPTKYDQIEAVEWWRSSTQPRYGSDSEQAEPENIPGSGGVIISGAEEYLREHALTEIDLPEYYSRFEDEVGTVFRLSVDGITHIDWRQIKRAVRLSNGGGRIDTATTRVVLCKLPYPTLLRSGAIAPLAR</sequence>
<proteinExistence type="predicted"/>
<evidence type="ECO:0000313" key="1">
    <source>
        <dbReference type="EMBL" id="EMA23949.1"/>
    </source>
</evidence>
<keyword evidence="2" id="KW-1185">Reference proteome</keyword>
<evidence type="ECO:0000313" key="2">
    <source>
        <dbReference type="Proteomes" id="UP000011687"/>
    </source>
</evidence>
<comment type="caution">
    <text evidence="1">The sequence shown here is derived from an EMBL/GenBank/DDBJ whole genome shotgun (WGS) entry which is preliminary data.</text>
</comment>
<dbReference type="AlphaFoldDB" id="M0KUQ0"/>
<dbReference type="Proteomes" id="UP000011687">
    <property type="component" value="Unassembled WGS sequence"/>
</dbReference>
<organism evidence="1 2">
    <name type="scientific">Haloarcula marismortui ATCC 33799</name>
    <dbReference type="NCBI Taxonomy" id="662475"/>
    <lineage>
        <taxon>Archaea</taxon>
        <taxon>Methanobacteriati</taxon>
        <taxon>Methanobacteriota</taxon>
        <taxon>Stenosarchaea group</taxon>
        <taxon>Halobacteria</taxon>
        <taxon>Halobacteriales</taxon>
        <taxon>Haloarculaceae</taxon>
        <taxon>Haloarcula</taxon>
    </lineage>
</organism>
<name>M0KUQ0_9EURY</name>
<dbReference type="EMBL" id="AOLS01000019">
    <property type="protein sequence ID" value="EMA23949.1"/>
    <property type="molecule type" value="Genomic_DNA"/>
</dbReference>